<proteinExistence type="inferred from homology"/>
<dbReference type="Gene3D" id="3.30.1150.10">
    <property type="match status" value="2"/>
</dbReference>
<accession>A0A3P1CGD1</accession>
<evidence type="ECO:0000313" key="12">
    <source>
        <dbReference type="EMBL" id="RRB12413.1"/>
    </source>
</evidence>
<dbReference type="AlphaFoldDB" id="A0A3P1CGD1"/>
<dbReference type="PANTHER" id="PTHR33446">
    <property type="entry name" value="PROTEIN TONB-RELATED"/>
    <property type="match status" value="1"/>
</dbReference>
<feature type="chain" id="PRO_5017932090" evidence="10">
    <location>
        <begin position="20"/>
        <end position="481"/>
    </location>
</feature>
<evidence type="ECO:0000256" key="4">
    <source>
        <dbReference type="ARBA" id="ARBA00022475"/>
    </source>
</evidence>
<evidence type="ECO:0000256" key="2">
    <source>
        <dbReference type="ARBA" id="ARBA00006555"/>
    </source>
</evidence>
<dbReference type="InterPro" id="IPR051045">
    <property type="entry name" value="TonB-dependent_transducer"/>
</dbReference>
<dbReference type="GO" id="GO:0055085">
    <property type="term" value="P:transmembrane transport"/>
    <property type="evidence" value="ECO:0007669"/>
    <property type="project" value="InterPro"/>
</dbReference>
<keyword evidence="13" id="KW-1185">Reference proteome</keyword>
<keyword evidence="4" id="KW-1003">Cell membrane</keyword>
<comment type="similarity">
    <text evidence="2">Belongs to the TonB family.</text>
</comment>
<protein>
    <submittedName>
        <fullName evidence="12">TonB family protein</fullName>
    </submittedName>
</protein>
<evidence type="ECO:0000259" key="11">
    <source>
        <dbReference type="PROSITE" id="PS52015"/>
    </source>
</evidence>
<evidence type="ECO:0000256" key="10">
    <source>
        <dbReference type="SAM" id="SignalP"/>
    </source>
</evidence>
<evidence type="ECO:0000256" key="3">
    <source>
        <dbReference type="ARBA" id="ARBA00022448"/>
    </source>
</evidence>
<evidence type="ECO:0000256" key="5">
    <source>
        <dbReference type="ARBA" id="ARBA00022519"/>
    </source>
</evidence>
<dbReference type="Pfam" id="PF03544">
    <property type="entry name" value="TonB_C"/>
    <property type="match status" value="2"/>
</dbReference>
<dbReference type="NCBIfam" id="TIGR01352">
    <property type="entry name" value="tonB_Cterm"/>
    <property type="match status" value="1"/>
</dbReference>
<evidence type="ECO:0000256" key="7">
    <source>
        <dbReference type="ARBA" id="ARBA00022927"/>
    </source>
</evidence>
<comment type="caution">
    <text evidence="12">The sequence shown here is derived from an EMBL/GenBank/DDBJ whole genome shotgun (WGS) entry which is preliminary data.</text>
</comment>
<dbReference type="OrthoDB" id="9812355at2"/>
<dbReference type="GO" id="GO:0015031">
    <property type="term" value="P:protein transport"/>
    <property type="evidence" value="ECO:0007669"/>
    <property type="project" value="UniProtKB-KW"/>
</dbReference>
<keyword evidence="9" id="KW-0472">Membrane</keyword>
<dbReference type="RefSeq" id="WP_124908366.1">
    <property type="nucleotide sequence ID" value="NZ_RQJP01000004.1"/>
</dbReference>
<dbReference type="SUPFAM" id="SSF82185">
    <property type="entry name" value="Histone H3 K4-specific methyltransferase SET7/9 N-terminal domain"/>
    <property type="match status" value="1"/>
</dbReference>
<dbReference type="InterPro" id="IPR037682">
    <property type="entry name" value="TonB_C"/>
</dbReference>
<organism evidence="12 13">
    <name type="scientific">Larkinella knui</name>
    <dbReference type="NCBI Taxonomy" id="2025310"/>
    <lineage>
        <taxon>Bacteria</taxon>
        <taxon>Pseudomonadati</taxon>
        <taxon>Bacteroidota</taxon>
        <taxon>Cytophagia</taxon>
        <taxon>Cytophagales</taxon>
        <taxon>Spirosomataceae</taxon>
        <taxon>Larkinella</taxon>
    </lineage>
</organism>
<keyword evidence="10" id="KW-0732">Signal</keyword>
<reference evidence="12 13" key="1">
    <citation type="submission" date="2018-11" db="EMBL/GenBank/DDBJ databases">
        <authorList>
            <person name="Zhou Z."/>
            <person name="Wang G."/>
        </authorList>
    </citation>
    <scope>NUCLEOTIDE SEQUENCE [LARGE SCALE GENOMIC DNA]</scope>
    <source>
        <strain evidence="12 13">KCTC42998</strain>
    </source>
</reference>
<feature type="domain" description="TonB C-terminal" evidence="11">
    <location>
        <begin position="390"/>
        <end position="481"/>
    </location>
</feature>
<dbReference type="GO" id="GO:0031992">
    <property type="term" value="F:energy transducer activity"/>
    <property type="evidence" value="ECO:0007669"/>
    <property type="project" value="TreeGrafter"/>
</dbReference>
<feature type="signal peptide" evidence="10">
    <location>
        <begin position="1"/>
        <end position="19"/>
    </location>
</feature>
<evidence type="ECO:0000313" key="13">
    <source>
        <dbReference type="Proteomes" id="UP000274271"/>
    </source>
</evidence>
<dbReference type="Proteomes" id="UP000274271">
    <property type="component" value="Unassembled WGS sequence"/>
</dbReference>
<comment type="subcellular location">
    <subcellularLocation>
        <location evidence="1">Cell inner membrane</location>
        <topology evidence="1">Single-pass membrane protein</topology>
        <orientation evidence="1">Periplasmic side</orientation>
    </subcellularLocation>
</comment>
<keyword evidence="7" id="KW-0653">Protein transport</keyword>
<dbReference type="GO" id="GO:0098797">
    <property type="term" value="C:plasma membrane protein complex"/>
    <property type="evidence" value="ECO:0007669"/>
    <property type="project" value="TreeGrafter"/>
</dbReference>
<evidence type="ECO:0000256" key="6">
    <source>
        <dbReference type="ARBA" id="ARBA00022692"/>
    </source>
</evidence>
<name>A0A3P1CGD1_9BACT</name>
<dbReference type="PROSITE" id="PS52015">
    <property type="entry name" value="TONB_CTD"/>
    <property type="match status" value="1"/>
</dbReference>
<evidence type="ECO:0000256" key="1">
    <source>
        <dbReference type="ARBA" id="ARBA00004383"/>
    </source>
</evidence>
<keyword evidence="6" id="KW-0812">Transmembrane</keyword>
<dbReference type="Gene3D" id="3.90.930.1">
    <property type="match status" value="1"/>
</dbReference>
<dbReference type="EMBL" id="RQJP01000004">
    <property type="protein sequence ID" value="RRB12413.1"/>
    <property type="molecule type" value="Genomic_DNA"/>
</dbReference>
<evidence type="ECO:0000256" key="9">
    <source>
        <dbReference type="ARBA" id="ARBA00023136"/>
    </source>
</evidence>
<evidence type="ECO:0000256" key="8">
    <source>
        <dbReference type="ARBA" id="ARBA00022989"/>
    </source>
</evidence>
<sequence>MKRCFYALLLLLPVLPAQAQTLYKDFEVDSAARPIGGIPLLEKFIDVNRRMPYAAEVSRTKGIVILSGVIEPNGTVSEIKTLRSLRPDCDREAIRVLSLFNAWKPALKDGKPVRQSFTYPVRFTPSVNKSEPGAITTYYSKEGNWIADETQAAFRLVTPVDTNGLPNGNPVISERKGTNWKKSLENSFEKIPYTQSNEDDPSLPDSIQAIRLAIKDPLFKFLNGTIYSLYPNGMVMAKELYDDGKRIGQSIYYYANGVVKRIEEPLPDGKIQEWSWFRNGQLQQVLMKKAVPLTTDESELLSQWDSTGKQLVQNGNGMARFISKQDSKWVTETGLVKERRKEGIWLGRFNDGKLAYREVYQGGKCSSGVAYYDQDSVAYTEPWQNPEFKGGMKGLGSFLSSTIRYPVEASRAKIQGKVFVTFVVCQDGSLCDYEIIRSVHPTVDQEALRVVKASNGKWKPGAVRGKKVRVKYNLPINFALQ</sequence>
<keyword evidence="3" id="KW-0813">Transport</keyword>
<dbReference type="PANTHER" id="PTHR33446:SF2">
    <property type="entry name" value="PROTEIN TONB"/>
    <property type="match status" value="1"/>
</dbReference>
<dbReference type="SUPFAM" id="SSF74653">
    <property type="entry name" value="TolA/TonB C-terminal domain"/>
    <property type="match status" value="2"/>
</dbReference>
<gene>
    <name evidence="12" type="ORF">EHT87_19635</name>
</gene>
<dbReference type="InterPro" id="IPR006260">
    <property type="entry name" value="TonB/TolA_C"/>
</dbReference>
<keyword evidence="8" id="KW-1133">Transmembrane helix</keyword>
<keyword evidence="5" id="KW-0997">Cell inner membrane</keyword>